<name>A0AAE3ZAX0_9ACTN</name>
<evidence type="ECO:0000313" key="2">
    <source>
        <dbReference type="Proteomes" id="UP001180845"/>
    </source>
</evidence>
<comment type="caution">
    <text evidence="1">The sequence shown here is derived from an EMBL/GenBank/DDBJ whole genome shotgun (WGS) entry which is preliminary data.</text>
</comment>
<dbReference type="AlphaFoldDB" id="A0AAE3ZAX0"/>
<evidence type="ECO:0000313" key="1">
    <source>
        <dbReference type="EMBL" id="MDR7299857.1"/>
    </source>
</evidence>
<protein>
    <submittedName>
        <fullName evidence="1">Uncharacterized protein</fullName>
    </submittedName>
</protein>
<gene>
    <name evidence="1" type="ORF">JOF55_000038</name>
</gene>
<accession>A0AAE3ZAX0</accession>
<keyword evidence="2" id="KW-1185">Reference proteome</keyword>
<organism evidence="1 2">
    <name type="scientific">Haloactinomyces albus</name>
    <dbReference type="NCBI Taxonomy" id="1352928"/>
    <lineage>
        <taxon>Bacteria</taxon>
        <taxon>Bacillati</taxon>
        <taxon>Actinomycetota</taxon>
        <taxon>Actinomycetes</taxon>
        <taxon>Actinopolysporales</taxon>
        <taxon>Actinopolysporaceae</taxon>
        <taxon>Haloactinomyces</taxon>
    </lineage>
</organism>
<dbReference type="RefSeq" id="WP_310267650.1">
    <property type="nucleotide sequence ID" value="NZ_JAVDXW010000001.1"/>
</dbReference>
<reference evidence="1" key="1">
    <citation type="submission" date="2023-07" db="EMBL/GenBank/DDBJ databases">
        <title>Sequencing the genomes of 1000 actinobacteria strains.</title>
        <authorList>
            <person name="Klenk H.-P."/>
        </authorList>
    </citation>
    <scope>NUCLEOTIDE SEQUENCE</scope>
    <source>
        <strain evidence="1">DSM 45977</strain>
    </source>
</reference>
<dbReference type="Proteomes" id="UP001180845">
    <property type="component" value="Unassembled WGS sequence"/>
</dbReference>
<proteinExistence type="predicted"/>
<dbReference type="EMBL" id="JAVDXW010000001">
    <property type="protein sequence ID" value="MDR7299857.1"/>
    <property type="molecule type" value="Genomic_DNA"/>
</dbReference>
<sequence length="156" mass="17096">MRISQRPTFSPAHRAVSAGMGSLRSFPFRFTPAYRLAGFPFGVTRATTRVEVTGGDLVVRFGPWCLRTPVSNIVATTITGPFAFALTAGPARLSLTDRGLTCATNGRRGLCVQFAEPVRGLDPFGLLRHPAVTVTVADYRGLARLLRRKRVLRPRR</sequence>